<dbReference type="Proteomes" id="UP000593574">
    <property type="component" value="Unassembled WGS sequence"/>
</dbReference>
<feature type="non-terminal residue" evidence="1">
    <location>
        <position position="1"/>
    </location>
</feature>
<name>A0A7J8YXL8_9ROSI</name>
<sequence length="86" mass="10187">FHEWREFCIWPQRPAVTHVVLEFYANLKFANDDKVYVKGKEVEVSPSIISKYYKAHLYENNEVELLELRNFDSIDLDSLMLYLTGG</sequence>
<gene>
    <name evidence="1" type="ORF">Golax_016369</name>
</gene>
<reference evidence="1 2" key="1">
    <citation type="journal article" date="2019" name="Genome Biol. Evol.">
        <title>Insights into the evolution of the New World diploid cottons (Gossypium, subgenus Houzingenia) based on genome sequencing.</title>
        <authorList>
            <person name="Grover C.E."/>
            <person name="Arick M.A. 2nd"/>
            <person name="Thrash A."/>
            <person name="Conover J.L."/>
            <person name="Sanders W.S."/>
            <person name="Peterson D.G."/>
            <person name="Frelichowski J.E."/>
            <person name="Scheffler J.A."/>
            <person name="Scheffler B.E."/>
            <person name="Wendel J.F."/>
        </authorList>
    </citation>
    <scope>NUCLEOTIDE SEQUENCE [LARGE SCALE GENOMIC DNA]</scope>
    <source>
        <strain evidence="1">4</strain>
        <tissue evidence="1">Leaf</tissue>
    </source>
</reference>
<evidence type="ECO:0000313" key="2">
    <source>
        <dbReference type="Proteomes" id="UP000593574"/>
    </source>
</evidence>
<proteinExistence type="predicted"/>
<organism evidence="1 2">
    <name type="scientific">Gossypium laxum</name>
    <dbReference type="NCBI Taxonomy" id="34288"/>
    <lineage>
        <taxon>Eukaryota</taxon>
        <taxon>Viridiplantae</taxon>
        <taxon>Streptophyta</taxon>
        <taxon>Embryophyta</taxon>
        <taxon>Tracheophyta</taxon>
        <taxon>Spermatophyta</taxon>
        <taxon>Magnoliopsida</taxon>
        <taxon>eudicotyledons</taxon>
        <taxon>Gunneridae</taxon>
        <taxon>Pentapetalae</taxon>
        <taxon>rosids</taxon>
        <taxon>malvids</taxon>
        <taxon>Malvales</taxon>
        <taxon>Malvaceae</taxon>
        <taxon>Malvoideae</taxon>
        <taxon>Gossypium</taxon>
    </lineage>
</organism>
<dbReference type="EMBL" id="JABEZV010000001">
    <property type="protein sequence ID" value="MBA0704090.1"/>
    <property type="molecule type" value="Genomic_DNA"/>
</dbReference>
<dbReference type="AlphaFoldDB" id="A0A7J8YXL8"/>
<protein>
    <submittedName>
        <fullName evidence="1">Uncharacterized protein</fullName>
    </submittedName>
</protein>
<evidence type="ECO:0000313" key="1">
    <source>
        <dbReference type="EMBL" id="MBA0704090.1"/>
    </source>
</evidence>
<accession>A0A7J8YXL8</accession>
<comment type="caution">
    <text evidence="1">The sequence shown here is derived from an EMBL/GenBank/DDBJ whole genome shotgun (WGS) entry which is preliminary data.</text>
</comment>
<keyword evidence="2" id="KW-1185">Reference proteome</keyword>